<accession>A0A2I0TPB9</accession>
<protein>
    <submittedName>
        <fullName evidence="2">Uncharacterized protein</fullName>
    </submittedName>
</protein>
<gene>
    <name evidence="2" type="ORF">llap_14059</name>
</gene>
<reference evidence="3" key="2">
    <citation type="submission" date="2017-12" db="EMBL/GenBank/DDBJ databases">
        <title>Genome sequence of the Bar-tailed Godwit (Limosa lapponica baueri).</title>
        <authorList>
            <person name="Lima N.C.B."/>
            <person name="Parody-Merino A.M."/>
            <person name="Battley P.F."/>
            <person name="Fidler A.E."/>
            <person name="Prosdocimi F."/>
        </authorList>
    </citation>
    <scope>NUCLEOTIDE SEQUENCE [LARGE SCALE GENOMIC DNA]</scope>
</reference>
<organism evidence="2 3">
    <name type="scientific">Limosa lapponica baueri</name>
    <dbReference type="NCBI Taxonomy" id="1758121"/>
    <lineage>
        <taxon>Eukaryota</taxon>
        <taxon>Metazoa</taxon>
        <taxon>Chordata</taxon>
        <taxon>Craniata</taxon>
        <taxon>Vertebrata</taxon>
        <taxon>Euteleostomi</taxon>
        <taxon>Archelosauria</taxon>
        <taxon>Archosauria</taxon>
        <taxon>Dinosauria</taxon>
        <taxon>Saurischia</taxon>
        <taxon>Theropoda</taxon>
        <taxon>Coelurosauria</taxon>
        <taxon>Aves</taxon>
        <taxon>Neognathae</taxon>
        <taxon>Neoaves</taxon>
        <taxon>Charadriiformes</taxon>
        <taxon>Scolopacidae</taxon>
        <taxon>Limosa</taxon>
    </lineage>
</organism>
<feature type="compositionally biased region" description="Basic and acidic residues" evidence="1">
    <location>
        <begin position="1"/>
        <end position="19"/>
    </location>
</feature>
<name>A0A2I0TPB9_LIMLA</name>
<evidence type="ECO:0000256" key="1">
    <source>
        <dbReference type="SAM" id="MobiDB-lite"/>
    </source>
</evidence>
<keyword evidence="3" id="KW-1185">Reference proteome</keyword>
<reference evidence="3" key="1">
    <citation type="submission" date="2017-11" db="EMBL/GenBank/DDBJ databases">
        <authorList>
            <person name="Lima N.C."/>
            <person name="Parody-Merino A.M."/>
            <person name="Battley P.F."/>
            <person name="Fidler A.E."/>
            <person name="Prosdocimi F."/>
        </authorList>
    </citation>
    <scope>NUCLEOTIDE SEQUENCE [LARGE SCALE GENOMIC DNA]</scope>
</reference>
<evidence type="ECO:0000313" key="2">
    <source>
        <dbReference type="EMBL" id="PKU35638.1"/>
    </source>
</evidence>
<dbReference type="AlphaFoldDB" id="A0A2I0TPB9"/>
<dbReference type="Proteomes" id="UP000233556">
    <property type="component" value="Unassembled WGS sequence"/>
</dbReference>
<evidence type="ECO:0000313" key="3">
    <source>
        <dbReference type="Proteomes" id="UP000233556"/>
    </source>
</evidence>
<proteinExistence type="predicted"/>
<feature type="region of interest" description="Disordered" evidence="1">
    <location>
        <begin position="1"/>
        <end position="27"/>
    </location>
</feature>
<dbReference type="EMBL" id="KZ508133">
    <property type="protein sequence ID" value="PKU35638.1"/>
    <property type="molecule type" value="Genomic_DNA"/>
</dbReference>
<sequence length="72" mass="7872">MDEVKRGLSVDFPRREDGRPSPGGGKVTDKCVEITYLLGAAGAQHRETPRLKSLCKSTTEPGIKSRAFEVLQ</sequence>